<feature type="region of interest" description="Disordered" evidence="1">
    <location>
        <begin position="130"/>
        <end position="168"/>
    </location>
</feature>
<accession>A0A803Q6Z9</accession>
<evidence type="ECO:0000256" key="1">
    <source>
        <dbReference type="SAM" id="MobiDB-lite"/>
    </source>
</evidence>
<dbReference type="InterPro" id="IPR005162">
    <property type="entry name" value="Retrotrans_gag_dom"/>
</dbReference>
<name>A0A803Q6Z9_CANSA</name>
<dbReference type="Proteomes" id="UP000596661">
    <property type="component" value="Chromosome 7"/>
</dbReference>
<evidence type="ECO:0000313" key="3">
    <source>
        <dbReference type="EnsemblPlants" id="cds.evm.model.07.910"/>
    </source>
</evidence>
<dbReference type="Pfam" id="PF03732">
    <property type="entry name" value="Retrotrans_gag"/>
    <property type="match status" value="1"/>
</dbReference>
<dbReference type="PANTHER" id="PTHR33223:SF10">
    <property type="entry name" value="AMINOTRANSFERASE-LIKE PLANT MOBILE DOMAIN-CONTAINING PROTEIN"/>
    <property type="match status" value="1"/>
</dbReference>
<feature type="compositionally biased region" description="Basic and acidic residues" evidence="1">
    <location>
        <begin position="130"/>
        <end position="141"/>
    </location>
</feature>
<feature type="compositionally biased region" description="Basic residues" evidence="1">
    <location>
        <begin position="145"/>
        <end position="168"/>
    </location>
</feature>
<reference evidence="3" key="2">
    <citation type="submission" date="2021-03" db="UniProtKB">
        <authorList>
            <consortium name="EnsemblPlants"/>
        </authorList>
    </citation>
    <scope>IDENTIFICATION</scope>
</reference>
<dbReference type="EMBL" id="UZAU01000650">
    <property type="status" value="NOT_ANNOTATED_CDS"/>
    <property type="molecule type" value="Genomic_DNA"/>
</dbReference>
<dbReference type="Gramene" id="evm.model.07.910">
    <property type="protein sequence ID" value="cds.evm.model.07.910"/>
    <property type="gene ID" value="evm.TU.07.910"/>
</dbReference>
<dbReference type="AlphaFoldDB" id="A0A803Q6Z9"/>
<reference evidence="3" key="1">
    <citation type="submission" date="2018-11" db="EMBL/GenBank/DDBJ databases">
        <authorList>
            <person name="Grassa J C."/>
        </authorList>
    </citation>
    <scope>NUCLEOTIDE SEQUENCE [LARGE SCALE GENOMIC DNA]</scope>
</reference>
<protein>
    <recommendedName>
        <fullName evidence="2">Retrotransposon gag domain-containing protein</fullName>
    </recommendedName>
</protein>
<feature type="domain" description="Retrotransposon gag" evidence="2">
    <location>
        <begin position="5"/>
        <end position="78"/>
    </location>
</feature>
<dbReference type="EnsemblPlants" id="evm.model.07.910">
    <property type="protein sequence ID" value="cds.evm.model.07.910"/>
    <property type="gene ID" value="evm.TU.07.910"/>
</dbReference>
<dbReference type="PANTHER" id="PTHR33223">
    <property type="entry name" value="CCHC-TYPE DOMAIN-CONTAINING PROTEIN"/>
    <property type="match status" value="1"/>
</dbReference>
<sequence length="168" mass="19636">MCRILAATLEDNAHDWFNQLPEASILTWETFVDLFLMHFQATMIYKPPYTTLANIKQEVGESLQDYFKCFNVKVTKVEKALKSLLVCMLITSVLPRIAFWKELQARRPESLVEFFAMAGTHKRIENSLAELERVKEKRESPVPRSHSRSPRGKNSRGRNPRRRSLQRQ</sequence>
<organism evidence="3 4">
    <name type="scientific">Cannabis sativa</name>
    <name type="common">Hemp</name>
    <name type="synonym">Marijuana</name>
    <dbReference type="NCBI Taxonomy" id="3483"/>
    <lineage>
        <taxon>Eukaryota</taxon>
        <taxon>Viridiplantae</taxon>
        <taxon>Streptophyta</taxon>
        <taxon>Embryophyta</taxon>
        <taxon>Tracheophyta</taxon>
        <taxon>Spermatophyta</taxon>
        <taxon>Magnoliopsida</taxon>
        <taxon>eudicotyledons</taxon>
        <taxon>Gunneridae</taxon>
        <taxon>Pentapetalae</taxon>
        <taxon>rosids</taxon>
        <taxon>fabids</taxon>
        <taxon>Rosales</taxon>
        <taxon>Cannabaceae</taxon>
        <taxon>Cannabis</taxon>
    </lineage>
</organism>
<evidence type="ECO:0000313" key="4">
    <source>
        <dbReference type="Proteomes" id="UP000596661"/>
    </source>
</evidence>
<dbReference type="OMA" id="EASILTW"/>
<keyword evidence="4" id="KW-1185">Reference proteome</keyword>
<evidence type="ECO:0000259" key="2">
    <source>
        <dbReference type="Pfam" id="PF03732"/>
    </source>
</evidence>
<proteinExistence type="predicted"/>